<keyword evidence="2" id="KW-1185">Reference proteome</keyword>
<proteinExistence type="predicted"/>
<dbReference type="Ensembl" id="ENSCINT00000035073.1">
    <property type="protein sequence ID" value="ENSCINP00000033321.1"/>
    <property type="gene ID" value="ENSCING00000022881.1"/>
</dbReference>
<reference evidence="1" key="4">
    <citation type="submission" date="2025-09" db="UniProtKB">
        <authorList>
            <consortium name="Ensembl"/>
        </authorList>
    </citation>
    <scope>IDENTIFICATION</scope>
</reference>
<reference evidence="1" key="3">
    <citation type="submission" date="2025-08" db="UniProtKB">
        <authorList>
            <consortium name="Ensembl"/>
        </authorList>
    </citation>
    <scope>IDENTIFICATION</scope>
</reference>
<dbReference type="InParanoid" id="H2XUI7"/>
<name>H2XUI7_CIOIN</name>
<reference evidence="1" key="2">
    <citation type="journal article" date="2008" name="Genome Biol.">
        <title>Improved genome assembly and evidence-based global gene model set for the chordate Ciona intestinalis: new insight into intron and operon populations.</title>
        <authorList>
            <person name="Satou Y."/>
            <person name="Mineta K."/>
            <person name="Ogasawara M."/>
            <person name="Sasakura Y."/>
            <person name="Shoguchi E."/>
            <person name="Ueno K."/>
            <person name="Yamada L."/>
            <person name="Matsumoto J."/>
            <person name="Wasserscheid J."/>
            <person name="Dewar K."/>
            <person name="Wiley G.B."/>
            <person name="Macmil S.L."/>
            <person name="Roe B.A."/>
            <person name="Zeller R.W."/>
            <person name="Hastings K.E."/>
            <person name="Lemaire P."/>
            <person name="Lindquist E."/>
            <person name="Endo T."/>
            <person name="Hotta K."/>
            <person name="Inaba K."/>
        </authorList>
    </citation>
    <scope>NUCLEOTIDE SEQUENCE [LARGE SCALE GENOMIC DNA]</scope>
    <source>
        <strain evidence="1">wild type</strain>
    </source>
</reference>
<protein>
    <submittedName>
        <fullName evidence="1">Uncharacterized protein</fullName>
    </submittedName>
</protein>
<dbReference type="HOGENOM" id="CLU_3406251_0_0_1"/>
<reference evidence="2" key="1">
    <citation type="journal article" date="2002" name="Science">
        <title>The draft genome of Ciona intestinalis: insights into chordate and vertebrate origins.</title>
        <authorList>
            <person name="Dehal P."/>
            <person name="Satou Y."/>
            <person name="Campbell R.K."/>
            <person name="Chapman J."/>
            <person name="Degnan B."/>
            <person name="De Tomaso A."/>
            <person name="Davidson B."/>
            <person name="Di Gregorio A."/>
            <person name="Gelpke M."/>
            <person name="Goodstein D.M."/>
            <person name="Harafuji N."/>
            <person name="Hastings K.E."/>
            <person name="Ho I."/>
            <person name="Hotta K."/>
            <person name="Huang W."/>
            <person name="Kawashima T."/>
            <person name="Lemaire P."/>
            <person name="Martinez D."/>
            <person name="Meinertzhagen I.A."/>
            <person name="Necula S."/>
            <person name="Nonaka M."/>
            <person name="Putnam N."/>
            <person name="Rash S."/>
            <person name="Saiga H."/>
            <person name="Satake M."/>
            <person name="Terry A."/>
            <person name="Yamada L."/>
            <person name="Wang H.G."/>
            <person name="Awazu S."/>
            <person name="Azumi K."/>
            <person name="Boore J."/>
            <person name="Branno M."/>
            <person name="Chin-Bow S."/>
            <person name="DeSantis R."/>
            <person name="Doyle S."/>
            <person name="Francino P."/>
            <person name="Keys D.N."/>
            <person name="Haga S."/>
            <person name="Hayashi H."/>
            <person name="Hino K."/>
            <person name="Imai K.S."/>
            <person name="Inaba K."/>
            <person name="Kano S."/>
            <person name="Kobayashi K."/>
            <person name="Kobayashi M."/>
            <person name="Lee B.I."/>
            <person name="Makabe K.W."/>
            <person name="Manohar C."/>
            <person name="Matassi G."/>
            <person name="Medina M."/>
            <person name="Mochizuki Y."/>
            <person name="Mount S."/>
            <person name="Morishita T."/>
            <person name="Miura S."/>
            <person name="Nakayama A."/>
            <person name="Nishizaka S."/>
            <person name="Nomoto H."/>
            <person name="Ohta F."/>
            <person name="Oishi K."/>
            <person name="Rigoutsos I."/>
            <person name="Sano M."/>
            <person name="Sasaki A."/>
            <person name="Sasakura Y."/>
            <person name="Shoguchi E."/>
            <person name="Shin-i T."/>
            <person name="Spagnuolo A."/>
            <person name="Stainier D."/>
            <person name="Suzuki M.M."/>
            <person name="Tassy O."/>
            <person name="Takatori N."/>
            <person name="Tokuoka M."/>
            <person name="Yagi K."/>
            <person name="Yoshizaki F."/>
            <person name="Wada S."/>
            <person name="Zhang C."/>
            <person name="Hyatt P.D."/>
            <person name="Larimer F."/>
            <person name="Detter C."/>
            <person name="Doggett N."/>
            <person name="Glavina T."/>
            <person name="Hawkins T."/>
            <person name="Richardson P."/>
            <person name="Lucas S."/>
            <person name="Kohara Y."/>
            <person name="Levine M."/>
            <person name="Satoh N."/>
            <person name="Rokhsar D.S."/>
        </authorList>
    </citation>
    <scope>NUCLEOTIDE SEQUENCE [LARGE SCALE GENOMIC DNA]</scope>
</reference>
<sequence>MTQTLAAPFNNAKVLFALLSKIGIKTVVVM</sequence>
<accession>H2XUI7</accession>
<evidence type="ECO:0000313" key="1">
    <source>
        <dbReference type="Ensembl" id="ENSCINP00000033321.1"/>
    </source>
</evidence>
<dbReference type="Proteomes" id="UP000008144">
    <property type="component" value="Chromosome 5"/>
</dbReference>
<evidence type="ECO:0000313" key="2">
    <source>
        <dbReference type="Proteomes" id="UP000008144"/>
    </source>
</evidence>
<dbReference type="AlphaFoldDB" id="H2XUI7"/>
<dbReference type="EMBL" id="EAAA01002046">
    <property type="status" value="NOT_ANNOTATED_CDS"/>
    <property type="molecule type" value="Genomic_DNA"/>
</dbReference>
<organism evidence="1 2">
    <name type="scientific">Ciona intestinalis</name>
    <name type="common">Transparent sea squirt</name>
    <name type="synonym">Ascidia intestinalis</name>
    <dbReference type="NCBI Taxonomy" id="7719"/>
    <lineage>
        <taxon>Eukaryota</taxon>
        <taxon>Metazoa</taxon>
        <taxon>Chordata</taxon>
        <taxon>Tunicata</taxon>
        <taxon>Ascidiacea</taxon>
        <taxon>Phlebobranchia</taxon>
        <taxon>Cionidae</taxon>
        <taxon>Ciona</taxon>
    </lineage>
</organism>